<organism evidence="1">
    <name type="scientific">Caldilineaceae bacterium SB0664_bin_27</name>
    <dbReference type="NCBI Taxonomy" id="2605260"/>
    <lineage>
        <taxon>Bacteria</taxon>
        <taxon>Bacillati</taxon>
        <taxon>Chloroflexota</taxon>
        <taxon>Caldilineae</taxon>
        <taxon>Caldilineales</taxon>
        <taxon>Caldilineaceae</taxon>
    </lineage>
</organism>
<dbReference type="SUPFAM" id="SSF48239">
    <property type="entry name" value="Terpenoid cyclases/Protein prenyltransferases"/>
    <property type="match status" value="1"/>
</dbReference>
<accession>A0A6B0YRB3</accession>
<dbReference type="InterPro" id="IPR008930">
    <property type="entry name" value="Terpenoid_cyclase/PrenylTrfase"/>
</dbReference>
<sequence length="310" mass="35458">MDRRRFEFHFEAGSADAVVAALASYQNDDGGFGHGLEPDLRTPTSSAIATTVAFQIFREIRAPFPIFREIRAPADHALVRKGIEYLLATYDESRQVWPIVPPEVNEAPHAPWWNYEKSAETFGQFLVNPRAEILGYLHDFSDGVPMRLLKILTEAVLEHLDSLPDEMKMEDILPFIRLAETKALPNRDRVWEKLVRAAAHSVVRDPEQWESYALKPLWLVSSPESPLAPGLAHEVEMNLDFEVEQQGEDGSWSPTWTWYGQYPEAWEQAKREWQARITVDTLKALRDFGRLPKEVFLEETESSRLGRGDG</sequence>
<evidence type="ECO:0008006" key="2">
    <source>
        <dbReference type="Google" id="ProtNLM"/>
    </source>
</evidence>
<evidence type="ECO:0000313" key="1">
    <source>
        <dbReference type="EMBL" id="MXY93614.1"/>
    </source>
</evidence>
<proteinExistence type="predicted"/>
<name>A0A6B0YRB3_9CHLR</name>
<dbReference type="Gene3D" id="1.50.10.20">
    <property type="match status" value="1"/>
</dbReference>
<dbReference type="EMBL" id="VXRG01000077">
    <property type="protein sequence ID" value="MXY93614.1"/>
    <property type="molecule type" value="Genomic_DNA"/>
</dbReference>
<dbReference type="AlphaFoldDB" id="A0A6B0YRB3"/>
<protein>
    <recommendedName>
        <fullName evidence="2">Squalene cyclase C-terminal domain-containing protein</fullName>
    </recommendedName>
</protein>
<gene>
    <name evidence="1" type="ORF">F4Y42_09215</name>
</gene>
<comment type="caution">
    <text evidence="1">The sequence shown here is derived from an EMBL/GenBank/DDBJ whole genome shotgun (WGS) entry which is preliminary data.</text>
</comment>
<reference evidence="1" key="1">
    <citation type="submission" date="2019-09" db="EMBL/GenBank/DDBJ databases">
        <title>Characterisation of the sponge microbiome using genome-centric metagenomics.</title>
        <authorList>
            <person name="Engelberts J.P."/>
            <person name="Robbins S.J."/>
            <person name="De Goeij J.M."/>
            <person name="Aranda M."/>
            <person name="Bell S.C."/>
            <person name="Webster N.S."/>
        </authorList>
    </citation>
    <scope>NUCLEOTIDE SEQUENCE</scope>
    <source>
        <strain evidence="1">SB0664_bin_27</strain>
    </source>
</reference>